<evidence type="ECO:0000313" key="2">
    <source>
        <dbReference type="Proteomes" id="UP000789702"/>
    </source>
</evidence>
<comment type="caution">
    <text evidence="1">The sequence shown here is derived from an EMBL/GenBank/DDBJ whole genome shotgun (WGS) entry which is preliminary data.</text>
</comment>
<proteinExistence type="predicted"/>
<sequence length="228" mass="26142">MSDNETSFTKHKPKEKVNSQSSKKPRKILTGKQKKELCQLAKDNPNFTQQELANKFGGIGRSTVAEILSQTSYWLELNEESAIAQQKPKAWKNVTEDVIIHAWQKTEILPSADLESSIEPNDDEEVELEELIMQYQNLKNPKNSELTTSISTREFIEIDNKYMTIKSVTTVQAIAGVDSILDYIEQPNANIEIDIKVFAELKRIRKELVSLSKKNSKQTRLESFFIYE</sequence>
<dbReference type="EMBL" id="CAJVPU010002962">
    <property type="protein sequence ID" value="CAG8510699.1"/>
    <property type="molecule type" value="Genomic_DNA"/>
</dbReference>
<reference evidence="1" key="1">
    <citation type="submission" date="2021-06" db="EMBL/GenBank/DDBJ databases">
        <authorList>
            <person name="Kallberg Y."/>
            <person name="Tangrot J."/>
            <person name="Rosling A."/>
        </authorList>
    </citation>
    <scope>NUCLEOTIDE SEQUENCE</scope>
    <source>
        <strain evidence="1">IL203A</strain>
    </source>
</reference>
<gene>
    <name evidence="1" type="ORF">DHETER_LOCUS3442</name>
</gene>
<accession>A0ACA9L4M2</accession>
<keyword evidence="2" id="KW-1185">Reference proteome</keyword>
<evidence type="ECO:0000313" key="1">
    <source>
        <dbReference type="EMBL" id="CAG8510699.1"/>
    </source>
</evidence>
<name>A0ACA9L4M2_9GLOM</name>
<dbReference type="Proteomes" id="UP000789702">
    <property type="component" value="Unassembled WGS sequence"/>
</dbReference>
<protein>
    <submittedName>
        <fullName evidence="1">9189_t:CDS:1</fullName>
    </submittedName>
</protein>
<organism evidence="1 2">
    <name type="scientific">Dentiscutata heterogama</name>
    <dbReference type="NCBI Taxonomy" id="1316150"/>
    <lineage>
        <taxon>Eukaryota</taxon>
        <taxon>Fungi</taxon>
        <taxon>Fungi incertae sedis</taxon>
        <taxon>Mucoromycota</taxon>
        <taxon>Glomeromycotina</taxon>
        <taxon>Glomeromycetes</taxon>
        <taxon>Diversisporales</taxon>
        <taxon>Gigasporaceae</taxon>
        <taxon>Dentiscutata</taxon>
    </lineage>
</organism>